<keyword evidence="9" id="KW-1185">Reference proteome</keyword>
<evidence type="ECO:0000256" key="4">
    <source>
        <dbReference type="ARBA" id="ARBA00022692"/>
    </source>
</evidence>
<comment type="caution">
    <text evidence="8">The sequence shown here is derived from an EMBL/GenBank/DDBJ whole genome shotgun (WGS) entry which is preliminary data.</text>
</comment>
<dbReference type="RefSeq" id="WP_126044127.1">
    <property type="nucleotide sequence ID" value="NZ_RXFM01000001.1"/>
</dbReference>
<evidence type="ECO:0000313" key="8">
    <source>
        <dbReference type="EMBL" id="RST72638.1"/>
    </source>
</evidence>
<dbReference type="Pfam" id="PF02322">
    <property type="entry name" value="Cyt_bd_oxida_II"/>
    <property type="match status" value="1"/>
</dbReference>
<accession>A0A429XWC0</accession>
<dbReference type="OrthoDB" id="9776710at2"/>
<name>A0A429XWC0_9RICK</name>
<evidence type="ECO:0000256" key="1">
    <source>
        <dbReference type="ARBA" id="ARBA00004651"/>
    </source>
</evidence>
<feature type="transmembrane region" description="Helical" evidence="7">
    <location>
        <begin position="7"/>
        <end position="28"/>
    </location>
</feature>
<dbReference type="GO" id="GO:0070069">
    <property type="term" value="C:cytochrome complex"/>
    <property type="evidence" value="ECO:0007669"/>
    <property type="project" value="TreeGrafter"/>
</dbReference>
<dbReference type="GO" id="GO:0016682">
    <property type="term" value="F:oxidoreductase activity, acting on diphenols and related substances as donors, oxygen as acceptor"/>
    <property type="evidence" value="ECO:0007669"/>
    <property type="project" value="TreeGrafter"/>
</dbReference>
<evidence type="ECO:0000256" key="6">
    <source>
        <dbReference type="ARBA" id="ARBA00023136"/>
    </source>
</evidence>
<sequence>MLDFSGFLNLPIIWLVILVVAISLYVILDGFDLGVGILLPFAPTDNCRDTMVNSISPFWDGNETWLVLSGGVLFIAFPLAYSIVIPALYLPIILMLIALVFRGMAFEFRSKSGLKNKKMWNVLFHFGSLTATFFQGVILGTIVQGFEVEGRLFVGGSFSWLSAFSITTGIALIFGYVLLGATWLILKTENETQRWARKCALYSMIYVPILMGIVSLWLPFIDSDIFNIWFKIPNILYLMPVPILTILTTYFLYKAITEKNELLPFLLSILLFCFGFIGFGISLWPWAVPRKLTIWETAAAPESLSLMLVGVVIILPIILIYTGYSYYIFRGKSTKNKLY</sequence>
<comment type="subcellular location">
    <subcellularLocation>
        <location evidence="1">Cell membrane</location>
        <topology evidence="1">Multi-pass membrane protein</topology>
    </subcellularLocation>
</comment>
<dbReference type="AlphaFoldDB" id="A0A429XWC0"/>
<feature type="transmembrane region" description="Helical" evidence="7">
    <location>
        <begin position="232"/>
        <end position="253"/>
    </location>
</feature>
<keyword evidence="5 7" id="KW-1133">Transmembrane helix</keyword>
<dbReference type="EMBL" id="RXFM01000001">
    <property type="protein sequence ID" value="RST72638.1"/>
    <property type="molecule type" value="Genomic_DNA"/>
</dbReference>
<keyword evidence="4 7" id="KW-0812">Transmembrane</keyword>
<dbReference type="NCBIfam" id="TIGR00203">
    <property type="entry name" value="cydB"/>
    <property type="match status" value="1"/>
</dbReference>
<dbReference type="PANTHER" id="PTHR43141:SF4">
    <property type="entry name" value="CYTOCHROME BD2 SUBUNIT II"/>
    <property type="match status" value="1"/>
</dbReference>
<evidence type="ECO:0000256" key="7">
    <source>
        <dbReference type="SAM" id="Phobius"/>
    </source>
</evidence>
<keyword evidence="3" id="KW-1003">Cell membrane</keyword>
<proteinExistence type="inferred from homology"/>
<protein>
    <submittedName>
        <fullName evidence="8">Cytochrome d ubiquinol oxidase subunit II</fullName>
    </submittedName>
</protein>
<dbReference type="GO" id="GO:0019646">
    <property type="term" value="P:aerobic electron transport chain"/>
    <property type="evidence" value="ECO:0007669"/>
    <property type="project" value="TreeGrafter"/>
</dbReference>
<evidence type="ECO:0000256" key="2">
    <source>
        <dbReference type="ARBA" id="ARBA00007543"/>
    </source>
</evidence>
<dbReference type="GO" id="GO:0009055">
    <property type="term" value="F:electron transfer activity"/>
    <property type="evidence" value="ECO:0007669"/>
    <property type="project" value="TreeGrafter"/>
</dbReference>
<feature type="transmembrane region" description="Helical" evidence="7">
    <location>
        <begin position="72"/>
        <end position="101"/>
    </location>
</feature>
<evidence type="ECO:0000256" key="3">
    <source>
        <dbReference type="ARBA" id="ARBA00022475"/>
    </source>
</evidence>
<comment type="similarity">
    <text evidence="2">Belongs to the cytochrome ubiquinol oxidase subunit 2 family.</text>
</comment>
<feature type="transmembrane region" description="Helical" evidence="7">
    <location>
        <begin position="158"/>
        <end position="179"/>
    </location>
</feature>
<dbReference type="Proteomes" id="UP000279470">
    <property type="component" value="Unassembled WGS sequence"/>
</dbReference>
<dbReference type="GO" id="GO:0005886">
    <property type="term" value="C:plasma membrane"/>
    <property type="evidence" value="ECO:0007669"/>
    <property type="project" value="UniProtKB-SubCell"/>
</dbReference>
<gene>
    <name evidence="8" type="primary">cydB</name>
    <name evidence="8" type="ORF">EIC27_00055</name>
</gene>
<evidence type="ECO:0000256" key="5">
    <source>
        <dbReference type="ARBA" id="ARBA00022989"/>
    </source>
</evidence>
<dbReference type="PANTHER" id="PTHR43141">
    <property type="entry name" value="CYTOCHROME BD2 SUBUNIT II"/>
    <property type="match status" value="1"/>
</dbReference>
<dbReference type="InterPro" id="IPR003317">
    <property type="entry name" value="Cyt-d_oxidase_su2"/>
</dbReference>
<reference evidence="9" key="1">
    <citation type="submission" date="2018-11" db="EMBL/GenBank/DDBJ databases">
        <title>Phylogenetic, genomic, and biogeographic characterization of a novel and ubiquitous marine invertebrate-associated Rickettsiales parasite, Candidatus Marinoinvertebrata rohwerii, gen. nov., sp. nov.</title>
        <authorList>
            <person name="Klinges J.G."/>
            <person name="Rosales S.M."/>
            <person name="Mcminds R."/>
            <person name="Shaver E.C."/>
            <person name="Shantz A."/>
            <person name="Peters E.C."/>
            <person name="Burkepile D.E."/>
            <person name="Silliman B.R."/>
            <person name="Vega Thurber R.L."/>
        </authorList>
    </citation>
    <scope>NUCLEOTIDE SEQUENCE [LARGE SCALE GENOMIC DNA]</scope>
    <source>
        <strain evidence="9">a_cerv_44</strain>
    </source>
</reference>
<feature type="transmembrane region" description="Helical" evidence="7">
    <location>
        <begin position="200"/>
        <end position="220"/>
    </location>
</feature>
<organism evidence="8 9">
    <name type="scientific">Candidatus Aquarickettsia rohweri</name>
    <dbReference type="NCBI Taxonomy" id="2602574"/>
    <lineage>
        <taxon>Bacteria</taxon>
        <taxon>Pseudomonadati</taxon>
        <taxon>Pseudomonadota</taxon>
        <taxon>Alphaproteobacteria</taxon>
        <taxon>Rickettsiales</taxon>
        <taxon>Candidatus Midichloriaceae</taxon>
        <taxon>Candidatus Aquarickettsia</taxon>
    </lineage>
</organism>
<feature type="transmembrane region" description="Helical" evidence="7">
    <location>
        <begin position="122"/>
        <end position="146"/>
    </location>
</feature>
<feature type="transmembrane region" description="Helical" evidence="7">
    <location>
        <begin position="306"/>
        <end position="329"/>
    </location>
</feature>
<evidence type="ECO:0000313" key="9">
    <source>
        <dbReference type="Proteomes" id="UP000279470"/>
    </source>
</evidence>
<keyword evidence="6 7" id="KW-0472">Membrane</keyword>
<feature type="transmembrane region" description="Helical" evidence="7">
    <location>
        <begin position="265"/>
        <end position="286"/>
    </location>
</feature>